<reference evidence="17 18" key="1">
    <citation type="submission" date="2023-10" db="EMBL/GenBank/DDBJ databases">
        <title>Characteristics and mechanism of a salt-tolerant marine origin heterotrophic nitrifying- aerobic denitrifying bacteria Marinobacter xestospongiae HN1.</title>
        <authorList>
            <person name="Qi R."/>
        </authorList>
    </citation>
    <scope>NUCLEOTIDE SEQUENCE [LARGE SCALE GENOMIC DNA]</scope>
    <source>
        <strain evidence="17 18">HN1</strain>
    </source>
</reference>
<name>A0ABU3VWH1_9GAMM</name>
<evidence type="ECO:0000256" key="1">
    <source>
        <dbReference type="ARBA" id="ARBA00003820"/>
    </source>
</evidence>
<evidence type="ECO:0000256" key="10">
    <source>
        <dbReference type="ARBA" id="ARBA00023143"/>
    </source>
</evidence>
<evidence type="ECO:0000256" key="2">
    <source>
        <dbReference type="ARBA" id="ARBA00004117"/>
    </source>
</evidence>
<dbReference type="InterPro" id="IPR013556">
    <property type="entry name" value="Flag_M-ring_C"/>
</dbReference>
<evidence type="ECO:0000256" key="7">
    <source>
        <dbReference type="ARBA" id="ARBA00022692"/>
    </source>
</evidence>
<feature type="compositionally biased region" description="Low complexity" evidence="13">
    <location>
        <begin position="511"/>
        <end position="546"/>
    </location>
</feature>
<evidence type="ECO:0000313" key="18">
    <source>
        <dbReference type="Proteomes" id="UP001269819"/>
    </source>
</evidence>
<dbReference type="PIRSF" id="PIRSF004862">
    <property type="entry name" value="FliF"/>
    <property type="match status" value="1"/>
</dbReference>
<feature type="region of interest" description="Disordered" evidence="13">
    <location>
        <begin position="489"/>
        <end position="553"/>
    </location>
</feature>
<evidence type="ECO:0000256" key="14">
    <source>
        <dbReference type="SAM" id="Phobius"/>
    </source>
</evidence>
<evidence type="ECO:0000256" key="6">
    <source>
        <dbReference type="ARBA" id="ARBA00022475"/>
    </source>
</evidence>
<dbReference type="InterPro" id="IPR006182">
    <property type="entry name" value="FliF_N_dom"/>
</dbReference>
<keyword evidence="17" id="KW-0966">Cell projection</keyword>
<comment type="similarity">
    <text evidence="4 12">Belongs to the FliF family.</text>
</comment>
<dbReference type="Proteomes" id="UP001269819">
    <property type="component" value="Unassembled WGS sequence"/>
</dbReference>
<feature type="domain" description="Flagellar M-ring N-terminal" evidence="15">
    <location>
        <begin position="66"/>
        <end position="239"/>
    </location>
</feature>
<evidence type="ECO:0000259" key="15">
    <source>
        <dbReference type="Pfam" id="PF01514"/>
    </source>
</evidence>
<accession>A0ABU3VWH1</accession>
<evidence type="ECO:0000256" key="9">
    <source>
        <dbReference type="ARBA" id="ARBA00023136"/>
    </source>
</evidence>
<evidence type="ECO:0000259" key="16">
    <source>
        <dbReference type="Pfam" id="PF08345"/>
    </source>
</evidence>
<keyword evidence="10 12" id="KW-0975">Bacterial flagellum</keyword>
<proteinExistence type="inferred from homology"/>
<keyword evidence="17" id="KW-0969">Cilium</keyword>
<protein>
    <recommendedName>
        <fullName evidence="5 12">Flagellar M-ring protein</fullName>
    </recommendedName>
</protein>
<evidence type="ECO:0000313" key="17">
    <source>
        <dbReference type="EMBL" id="MDV2078628.1"/>
    </source>
</evidence>
<dbReference type="Pfam" id="PF08345">
    <property type="entry name" value="YscJ_FliF_C"/>
    <property type="match status" value="1"/>
</dbReference>
<keyword evidence="8 14" id="KW-1133">Transmembrane helix</keyword>
<comment type="caution">
    <text evidence="17">The sequence shown here is derived from an EMBL/GenBank/DDBJ whole genome shotgun (WGS) entry which is preliminary data.</text>
</comment>
<evidence type="ECO:0000256" key="13">
    <source>
        <dbReference type="SAM" id="MobiDB-lite"/>
    </source>
</evidence>
<keyword evidence="6" id="KW-1003">Cell membrane</keyword>
<feature type="transmembrane region" description="Helical" evidence="14">
    <location>
        <begin position="44"/>
        <end position="63"/>
    </location>
</feature>
<feature type="domain" description="Flagellar M-ring C-terminal" evidence="16">
    <location>
        <begin position="273"/>
        <end position="430"/>
    </location>
</feature>
<keyword evidence="7 14" id="KW-0812">Transmembrane</keyword>
<gene>
    <name evidence="17" type="primary">fliF</name>
    <name evidence="17" type="ORF">RYS15_08020</name>
</gene>
<evidence type="ECO:0000256" key="12">
    <source>
        <dbReference type="PIRNR" id="PIRNR004862"/>
    </source>
</evidence>
<dbReference type="PANTHER" id="PTHR30046">
    <property type="entry name" value="FLAGELLAR M-RING PROTEIN"/>
    <property type="match status" value="1"/>
</dbReference>
<sequence length="588" mass="62705">MSELINALPSTVTNGQGGGASASRSRVQSLLQGWRRLSGDSRSIIVVALLAALVAAAIVIILWTNSGQYVPLYGNQERYDSASILEVLEAETIDFELDSRSGNILVPKDQIASARMKLAARGVTAQMPAGIDGLNELSGISTSQFMESTRYTHAVEGELARTIMTLEQVRNARVHLAIPERTLFVGREEQTPTASVVLDLSGHLNETQVEAIVNLVAAGIPGMKPGSVSVVNQAGELLSAGIGEDSPGRVSTRQMDYISKLEDKVASRASDMLEPMLGVGNFRVRVAADVDFSEVEETREVLDGEPVLLSENSVMDNAAGQLALGIPGALTNQPPVPQPDQADEEGQDAAAVNRREEVNRRFETGRAVTHTRLDEARVRQLSVSVLVNDGNAPEGGWTQAQLDKMSALVHTAAGLDTERGDIITLQSAPFVAKPAATPAPQATPWYQDLAPWETHIRYALGSLMLLLLILFGIRPLVKHLTNGAAGQAQNRFASKRSQDTGDSDDDERSVTPTGTTAGASANASAEASASKQDAAETSADATSTLSLPPPGSELEVQLEHLRLLADKETNRVADVIKSWVEDHGHTSR</sequence>
<feature type="region of interest" description="Disordered" evidence="13">
    <location>
        <begin position="1"/>
        <end position="22"/>
    </location>
</feature>
<feature type="region of interest" description="Disordered" evidence="13">
    <location>
        <begin position="327"/>
        <end position="353"/>
    </location>
</feature>
<dbReference type="PRINTS" id="PR01009">
    <property type="entry name" value="FLGMRINGFLIF"/>
</dbReference>
<dbReference type="InterPro" id="IPR045851">
    <property type="entry name" value="AMP-bd_C_sf"/>
</dbReference>
<evidence type="ECO:0000256" key="4">
    <source>
        <dbReference type="ARBA" id="ARBA00007971"/>
    </source>
</evidence>
<evidence type="ECO:0000256" key="5">
    <source>
        <dbReference type="ARBA" id="ARBA00017949"/>
    </source>
</evidence>
<dbReference type="NCBIfam" id="TIGR00206">
    <property type="entry name" value="fliF"/>
    <property type="match status" value="1"/>
</dbReference>
<keyword evidence="17" id="KW-0282">Flagellum</keyword>
<keyword evidence="9 14" id="KW-0472">Membrane</keyword>
<evidence type="ECO:0000256" key="8">
    <source>
        <dbReference type="ARBA" id="ARBA00022989"/>
    </source>
</evidence>
<dbReference type="Gene3D" id="3.30.300.30">
    <property type="match status" value="1"/>
</dbReference>
<dbReference type="PANTHER" id="PTHR30046:SF0">
    <property type="entry name" value="FLAGELLAR M-RING PROTEIN"/>
    <property type="match status" value="1"/>
</dbReference>
<comment type="subunit">
    <text evidence="11">The basal body constitutes a major portion of the flagellar organelle and consists of four rings (L,P,S, and M) mounted on a central rod. The M ring is integral to the inner membrane of the cell and may be connected to the flagellar rod via the S ring. The S (supramembrane ring) lies just distal to the M ring. The L and P rings lie in the outer membrane and the periplasmic space, respectively.</text>
</comment>
<dbReference type="InterPro" id="IPR000067">
    <property type="entry name" value="FlgMring_FliF"/>
</dbReference>
<dbReference type="RefSeq" id="WP_316973356.1">
    <property type="nucleotide sequence ID" value="NZ_JAWIIJ010000004.1"/>
</dbReference>
<dbReference type="InterPro" id="IPR043427">
    <property type="entry name" value="YscJ/FliF"/>
</dbReference>
<organism evidence="17 18">
    <name type="scientific">Marinobacter xestospongiae</name>
    <dbReference type="NCBI Taxonomy" id="994319"/>
    <lineage>
        <taxon>Bacteria</taxon>
        <taxon>Pseudomonadati</taxon>
        <taxon>Pseudomonadota</taxon>
        <taxon>Gammaproteobacteria</taxon>
        <taxon>Pseudomonadales</taxon>
        <taxon>Marinobacteraceae</taxon>
        <taxon>Marinobacter</taxon>
    </lineage>
</organism>
<keyword evidence="18" id="KW-1185">Reference proteome</keyword>
<dbReference type="Pfam" id="PF01514">
    <property type="entry name" value="YscJ_FliF"/>
    <property type="match status" value="1"/>
</dbReference>
<comment type="function">
    <text evidence="1 12">The M ring may be actively involved in energy transduction.</text>
</comment>
<comment type="subcellular location">
    <subcellularLocation>
        <location evidence="2 12">Bacterial flagellum basal body</location>
    </subcellularLocation>
    <subcellularLocation>
        <location evidence="3">Cell membrane</location>
        <topology evidence="3">Multi-pass membrane protein</topology>
    </subcellularLocation>
</comment>
<evidence type="ECO:0000256" key="11">
    <source>
        <dbReference type="ARBA" id="ARBA00025936"/>
    </source>
</evidence>
<evidence type="ECO:0000256" key="3">
    <source>
        <dbReference type="ARBA" id="ARBA00004651"/>
    </source>
</evidence>
<dbReference type="EMBL" id="JAWIIJ010000004">
    <property type="protein sequence ID" value="MDV2078628.1"/>
    <property type="molecule type" value="Genomic_DNA"/>
</dbReference>